<evidence type="ECO:0000256" key="3">
    <source>
        <dbReference type="ARBA" id="ARBA00022516"/>
    </source>
</evidence>
<comment type="caution">
    <text evidence="12">The sequence shown here is derived from an EMBL/GenBank/DDBJ whole genome shotgun (WGS) entry which is preliminary data.</text>
</comment>
<keyword evidence="5" id="KW-0547">Nucleotide-binding</keyword>
<dbReference type="InterPro" id="IPR050187">
    <property type="entry name" value="Lipid_Phosphate_FormReg"/>
</dbReference>
<dbReference type="AlphaFoldDB" id="A0A2A2IHV8"/>
<evidence type="ECO:0000256" key="9">
    <source>
        <dbReference type="ARBA" id="ARBA00023209"/>
    </source>
</evidence>
<dbReference type="GO" id="GO:0005524">
    <property type="term" value="F:ATP binding"/>
    <property type="evidence" value="ECO:0007669"/>
    <property type="project" value="UniProtKB-KW"/>
</dbReference>
<protein>
    <submittedName>
        <fullName evidence="12">Diacylglycerol kinase</fullName>
    </submittedName>
</protein>
<dbReference type="EMBL" id="NPOA01000003">
    <property type="protein sequence ID" value="PAV30695.1"/>
    <property type="molecule type" value="Genomic_DNA"/>
</dbReference>
<proteinExistence type="inferred from homology"/>
<evidence type="ECO:0000313" key="12">
    <source>
        <dbReference type="EMBL" id="PAV30695.1"/>
    </source>
</evidence>
<evidence type="ECO:0000256" key="7">
    <source>
        <dbReference type="ARBA" id="ARBA00022840"/>
    </source>
</evidence>
<evidence type="ECO:0000256" key="2">
    <source>
        <dbReference type="ARBA" id="ARBA00005983"/>
    </source>
</evidence>
<dbReference type="Gene3D" id="2.60.200.40">
    <property type="match status" value="1"/>
</dbReference>
<gene>
    <name evidence="12" type="ORF">CIL05_06230</name>
</gene>
<evidence type="ECO:0000256" key="4">
    <source>
        <dbReference type="ARBA" id="ARBA00022679"/>
    </source>
</evidence>
<keyword evidence="7" id="KW-0067">ATP-binding</keyword>
<dbReference type="Pfam" id="PF19279">
    <property type="entry name" value="YegS_C"/>
    <property type="match status" value="1"/>
</dbReference>
<sequence>MPIYSRGLFLYNGNLEKNDLDKKLARTLPILSQRVKELTVIQTATIEEAKNVCRGFADQIELLIILGGDGTVHECINSLATLENKPAIAILPGGTANDFSRMLHMPQNLQAAAHAIVEGDIVDIDLGKADDQYFLNFWGIGLVSETSKNIDDDQKKSLGVLSYFMSTLKTVGQAELFSYEIIADDMTYDGEAVMILVLNGKFLGTKELPIPKVSPTDGKLDVLIVKNSNLASFRELLSMNNPELDADGLTELTHLQVEAIKIKADKSKVIDMDGEMNGTTPSEITILPNHLQMIQAASVL</sequence>
<evidence type="ECO:0000256" key="8">
    <source>
        <dbReference type="ARBA" id="ARBA00023098"/>
    </source>
</evidence>
<feature type="domain" description="DAGKc" evidence="11">
    <location>
        <begin position="2"/>
        <end position="133"/>
    </location>
</feature>
<dbReference type="InterPro" id="IPR005218">
    <property type="entry name" value="Diacylglycerol/lipid_kinase"/>
</dbReference>
<dbReference type="PANTHER" id="PTHR12358">
    <property type="entry name" value="SPHINGOSINE KINASE"/>
    <property type="match status" value="1"/>
</dbReference>
<keyword evidence="3" id="KW-0444">Lipid biosynthesis</keyword>
<dbReference type="Gene3D" id="3.40.50.10330">
    <property type="entry name" value="Probable inorganic polyphosphate/atp-NAD kinase, domain 1"/>
    <property type="match status" value="1"/>
</dbReference>
<evidence type="ECO:0000313" key="13">
    <source>
        <dbReference type="Proteomes" id="UP000218887"/>
    </source>
</evidence>
<dbReference type="InterPro" id="IPR001206">
    <property type="entry name" value="Diacylglycerol_kinase_cat_dom"/>
</dbReference>
<dbReference type="RefSeq" id="WP_095654661.1">
    <property type="nucleotide sequence ID" value="NZ_NPOA01000003.1"/>
</dbReference>
<dbReference type="PANTHER" id="PTHR12358:SF107">
    <property type="entry name" value="LIPID KINASE BMRU-RELATED"/>
    <property type="match status" value="1"/>
</dbReference>
<accession>A0A2A2IHV8</accession>
<evidence type="ECO:0000256" key="6">
    <source>
        <dbReference type="ARBA" id="ARBA00022777"/>
    </source>
</evidence>
<dbReference type="InterPro" id="IPR016064">
    <property type="entry name" value="NAD/diacylglycerol_kinase_sf"/>
</dbReference>
<dbReference type="Proteomes" id="UP000218887">
    <property type="component" value="Unassembled WGS sequence"/>
</dbReference>
<dbReference type="PROSITE" id="PS50146">
    <property type="entry name" value="DAGK"/>
    <property type="match status" value="1"/>
</dbReference>
<dbReference type="InterPro" id="IPR045540">
    <property type="entry name" value="YegS/DAGK_C"/>
</dbReference>
<dbReference type="Pfam" id="PF00781">
    <property type="entry name" value="DAGK_cat"/>
    <property type="match status" value="1"/>
</dbReference>
<keyword evidence="9" id="KW-0594">Phospholipid biosynthesis</keyword>
<dbReference type="InterPro" id="IPR017438">
    <property type="entry name" value="ATP-NAD_kinase_N"/>
</dbReference>
<reference evidence="12 13" key="1">
    <citation type="submission" date="2017-08" db="EMBL/GenBank/DDBJ databases">
        <title>Virgibacillus indicus sp. nov. and Virgibacillus profoundi sp. nov, two moderately halophilic bacteria isolated from marine sediment by using the Microfluidic Streak Plate.</title>
        <authorList>
            <person name="Xu B."/>
            <person name="Hu B."/>
            <person name="Wang J."/>
            <person name="Zhu Y."/>
            <person name="Huang L."/>
            <person name="Du W."/>
            <person name="Huang Y."/>
        </authorList>
    </citation>
    <scope>NUCLEOTIDE SEQUENCE [LARGE SCALE GENOMIC DNA]</scope>
    <source>
        <strain evidence="12 13">IO3-P3-H5</strain>
    </source>
</reference>
<keyword evidence="4" id="KW-0808">Transferase</keyword>
<dbReference type="NCBIfam" id="TIGR00147">
    <property type="entry name" value="YegS/Rv2252/BmrU family lipid kinase"/>
    <property type="match status" value="1"/>
</dbReference>
<keyword evidence="8" id="KW-0443">Lipid metabolism</keyword>
<evidence type="ECO:0000259" key="11">
    <source>
        <dbReference type="PROSITE" id="PS50146"/>
    </source>
</evidence>
<dbReference type="GO" id="GO:0008654">
    <property type="term" value="P:phospholipid biosynthetic process"/>
    <property type="evidence" value="ECO:0007669"/>
    <property type="project" value="UniProtKB-KW"/>
</dbReference>
<evidence type="ECO:0000256" key="10">
    <source>
        <dbReference type="ARBA" id="ARBA00023264"/>
    </source>
</evidence>
<comment type="similarity">
    <text evidence="2">Belongs to the diacylglycerol/lipid kinase family.</text>
</comment>
<comment type="cofactor">
    <cofactor evidence="1">
        <name>Mg(2+)</name>
        <dbReference type="ChEBI" id="CHEBI:18420"/>
    </cofactor>
</comment>
<keyword evidence="10" id="KW-1208">Phospholipid metabolism</keyword>
<organism evidence="12 13">
    <name type="scientific">Virgibacillus profundi</name>
    <dbReference type="NCBI Taxonomy" id="2024555"/>
    <lineage>
        <taxon>Bacteria</taxon>
        <taxon>Bacillati</taxon>
        <taxon>Bacillota</taxon>
        <taxon>Bacilli</taxon>
        <taxon>Bacillales</taxon>
        <taxon>Bacillaceae</taxon>
        <taxon>Virgibacillus</taxon>
    </lineage>
</organism>
<dbReference type="SUPFAM" id="SSF111331">
    <property type="entry name" value="NAD kinase/diacylglycerol kinase-like"/>
    <property type="match status" value="1"/>
</dbReference>
<evidence type="ECO:0000256" key="5">
    <source>
        <dbReference type="ARBA" id="ARBA00022741"/>
    </source>
</evidence>
<dbReference type="GO" id="GO:0005886">
    <property type="term" value="C:plasma membrane"/>
    <property type="evidence" value="ECO:0007669"/>
    <property type="project" value="TreeGrafter"/>
</dbReference>
<keyword evidence="6 12" id="KW-0418">Kinase</keyword>
<dbReference type="SMART" id="SM00046">
    <property type="entry name" value="DAGKc"/>
    <property type="match status" value="1"/>
</dbReference>
<keyword evidence="13" id="KW-1185">Reference proteome</keyword>
<dbReference type="OrthoDB" id="142078at2"/>
<evidence type="ECO:0000256" key="1">
    <source>
        <dbReference type="ARBA" id="ARBA00001946"/>
    </source>
</evidence>
<name>A0A2A2IHV8_9BACI</name>
<dbReference type="GO" id="GO:0004143">
    <property type="term" value="F:ATP-dependent diacylglycerol kinase activity"/>
    <property type="evidence" value="ECO:0007669"/>
    <property type="project" value="TreeGrafter"/>
</dbReference>